<feature type="domain" description="Tyr recombinase" evidence="12">
    <location>
        <begin position="122"/>
        <end position="317"/>
    </location>
</feature>
<evidence type="ECO:0000313" key="15">
    <source>
        <dbReference type="Proteomes" id="UP000190637"/>
    </source>
</evidence>
<dbReference type="InterPro" id="IPR013762">
    <property type="entry name" value="Integrase-like_cat_sf"/>
</dbReference>
<dbReference type="AlphaFoldDB" id="A0A1T4KPA5"/>
<keyword evidence="10 11" id="KW-0131">Cell cycle</keyword>
<dbReference type="InterPro" id="IPR010998">
    <property type="entry name" value="Integrase_recombinase_N"/>
</dbReference>
<name>A0A1T4KPA5_9ACTN</name>
<dbReference type="InterPro" id="IPR023009">
    <property type="entry name" value="Tyrosine_recombinase_XerC/XerD"/>
</dbReference>
<evidence type="ECO:0000259" key="13">
    <source>
        <dbReference type="PROSITE" id="PS51900"/>
    </source>
</evidence>
<dbReference type="PROSITE" id="PS51900">
    <property type="entry name" value="CB"/>
    <property type="match status" value="1"/>
</dbReference>
<feature type="domain" description="Core-binding (CB)" evidence="13">
    <location>
        <begin position="10"/>
        <end position="101"/>
    </location>
</feature>
<dbReference type="GO" id="GO:0009037">
    <property type="term" value="F:tyrosine-based site-specific recombinase activity"/>
    <property type="evidence" value="ECO:0007669"/>
    <property type="project" value="UniProtKB-UniRule"/>
</dbReference>
<evidence type="ECO:0000256" key="1">
    <source>
        <dbReference type="ARBA" id="ARBA00004496"/>
    </source>
</evidence>
<feature type="active site" evidence="11">
    <location>
        <position position="269"/>
    </location>
</feature>
<organism evidence="14 15">
    <name type="scientific">Marinactinospora thermotolerans DSM 45154</name>
    <dbReference type="NCBI Taxonomy" id="1122192"/>
    <lineage>
        <taxon>Bacteria</taxon>
        <taxon>Bacillati</taxon>
        <taxon>Actinomycetota</taxon>
        <taxon>Actinomycetes</taxon>
        <taxon>Streptosporangiales</taxon>
        <taxon>Nocardiopsidaceae</taxon>
        <taxon>Marinactinospora</taxon>
    </lineage>
</organism>
<dbReference type="InterPro" id="IPR050090">
    <property type="entry name" value="Tyrosine_recombinase_XerCD"/>
</dbReference>
<keyword evidence="6 11" id="KW-0159">Chromosome partition</keyword>
<accession>A0A1T4KPA5</accession>
<reference evidence="14 15" key="1">
    <citation type="submission" date="2017-02" db="EMBL/GenBank/DDBJ databases">
        <authorList>
            <person name="Peterson S.W."/>
        </authorList>
    </citation>
    <scope>NUCLEOTIDE SEQUENCE [LARGE SCALE GENOMIC DNA]</scope>
    <source>
        <strain evidence="14 15">DSM 45154</strain>
    </source>
</reference>
<dbReference type="Pfam" id="PF00589">
    <property type="entry name" value="Phage_integrase"/>
    <property type="match status" value="1"/>
</dbReference>
<evidence type="ECO:0000256" key="5">
    <source>
        <dbReference type="ARBA" id="ARBA00022618"/>
    </source>
</evidence>
<dbReference type="InterPro" id="IPR044068">
    <property type="entry name" value="CB"/>
</dbReference>
<dbReference type="CDD" id="cd00798">
    <property type="entry name" value="INT_XerDC_C"/>
    <property type="match status" value="1"/>
</dbReference>
<keyword evidence="9 11" id="KW-0233">DNA recombination</keyword>
<dbReference type="Proteomes" id="UP000190637">
    <property type="component" value="Unassembled WGS sequence"/>
</dbReference>
<dbReference type="GO" id="GO:0007059">
    <property type="term" value="P:chromosome segregation"/>
    <property type="evidence" value="ECO:0007669"/>
    <property type="project" value="UniProtKB-UniRule"/>
</dbReference>
<dbReference type="PANTHER" id="PTHR30349">
    <property type="entry name" value="PHAGE INTEGRASE-RELATED"/>
    <property type="match status" value="1"/>
</dbReference>
<keyword evidence="7 11" id="KW-0229">DNA integration</keyword>
<feature type="active site" description="O-(3'-phospho-DNA)-tyrosine intermediate" evidence="11">
    <location>
        <position position="304"/>
    </location>
</feature>
<dbReference type="GO" id="GO:0051301">
    <property type="term" value="P:cell division"/>
    <property type="evidence" value="ECO:0007669"/>
    <property type="project" value="UniProtKB-KW"/>
</dbReference>
<dbReference type="HAMAP" id="MF_01808">
    <property type="entry name" value="Recomb_XerC_XerD"/>
    <property type="match status" value="1"/>
</dbReference>
<dbReference type="STRING" id="1122192.SAMN02745673_00474"/>
<comment type="subunit">
    <text evidence="11">Forms a cyclic heterotetrameric complex composed of two molecules of XerC and two molecules of XerD.</text>
</comment>
<evidence type="ECO:0000256" key="11">
    <source>
        <dbReference type="HAMAP-Rule" id="MF_01807"/>
    </source>
</evidence>
<dbReference type="RefSeq" id="WP_078759865.1">
    <property type="nucleotide sequence ID" value="NZ_FUWS01000001.1"/>
</dbReference>
<evidence type="ECO:0000256" key="2">
    <source>
        <dbReference type="ARBA" id="ARBA00010450"/>
    </source>
</evidence>
<feature type="active site" evidence="11">
    <location>
        <position position="295"/>
    </location>
</feature>
<dbReference type="InterPro" id="IPR011010">
    <property type="entry name" value="DNA_brk_join_enz"/>
</dbReference>
<sequence length="327" mass="34932">MEEDGAEPAPALTSAVRGYLDHLTVERGLASNTLTSYRRDLRRYLAFLDARGLTDLAEVTEGDVTAFLRELREGDGTRPPLGVASAGRAVVAVRGLHRFAMREGLTPDDPASAVRPPAPARRLPKAISLDQVETLLAAVDSAEDPRGMRDHALLELLYGTGARISEAVGLDVDDIDRVPAGDPAEGGGEVDVVRFRGKGGRERLVPIGRFARHAIDTYLVRARPVLAASGRGTPALFLNARGGRLTRQGAWSVLRAAAERAGIGAVSPHTLRHSFATHLLDGGADVRVVQELLGHASVTTTQVYTLVTVDRLREVYASSHPRSGARA</sequence>
<dbReference type="GO" id="GO:0003677">
    <property type="term" value="F:DNA binding"/>
    <property type="evidence" value="ECO:0007669"/>
    <property type="project" value="UniProtKB-UniRule"/>
</dbReference>
<keyword evidence="4 11" id="KW-0963">Cytoplasm</keyword>
<dbReference type="GO" id="GO:0005737">
    <property type="term" value="C:cytoplasm"/>
    <property type="evidence" value="ECO:0007669"/>
    <property type="project" value="UniProtKB-SubCell"/>
</dbReference>
<feature type="active site" evidence="11">
    <location>
        <position position="198"/>
    </location>
</feature>
<comment type="subcellular location">
    <subcellularLocation>
        <location evidence="1 11">Cytoplasm</location>
    </subcellularLocation>
</comment>
<dbReference type="InterPro" id="IPR004107">
    <property type="entry name" value="Integrase_SAM-like_N"/>
</dbReference>
<evidence type="ECO:0000256" key="8">
    <source>
        <dbReference type="ARBA" id="ARBA00023125"/>
    </source>
</evidence>
<dbReference type="OrthoDB" id="9801717at2"/>
<dbReference type="HAMAP" id="MF_01807">
    <property type="entry name" value="Recomb_XerD"/>
    <property type="match status" value="1"/>
</dbReference>
<evidence type="ECO:0000256" key="10">
    <source>
        <dbReference type="ARBA" id="ARBA00023306"/>
    </source>
</evidence>
<gene>
    <name evidence="11" type="primary">xerD</name>
    <name evidence="14" type="ORF">SAMN02745673_00474</name>
</gene>
<dbReference type="PANTHER" id="PTHR30349:SF81">
    <property type="entry name" value="TYROSINE RECOMBINASE XERC"/>
    <property type="match status" value="1"/>
</dbReference>
<evidence type="ECO:0000256" key="3">
    <source>
        <dbReference type="ARBA" id="ARBA00015810"/>
    </source>
</evidence>
<comment type="function">
    <text evidence="11">Site-specific tyrosine recombinase, which acts by catalyzing the cutting and rejoining of the recombining DNA molecules. The XerC-XerD complex is essential to convert dimers of the bacterial chromosome into monomers to permit their segregation at cell division. It also contributes to the segregational stability of plasmids.</text>
</comment>
<dbReference type="SUPFAM" id="SSF56349">
    <property type="entry name" value="DNA breaking-rejoining enzymes"/>
    <property type="match status" value="1"/>
</dbReference>
<dbReference type="Gene3D" id="1.10.150.130">
    <property type="match status" value="1"/>
</dbReference>
<keyword evidence="15" id="KW-1185">Reference proteome</keyword>
<feature type="active site" evidence="11">
    <location>
        <position position="272"/>
    </location>
</feature>
<comment type="similarity">
    <text evidence="2 11">Belongs to the 'phage' integrase family. XerD subfamily.</text>
</comment>
<evidence type="ECO:0000256" key="9">
    <source>
        <dbReference type="ARBA" id="ARBA00023172"/>
    </source>
</evidence>
<evidence type="ECO:0000313" key="14">
    <source>
        <dbReference type="EMBL" id="SJZ44256.1"/>
    </source>
</evidence>
<proteinExistence type="inferred from homology"/>
<dbReference type="InterPro" id="IPR011932">
    <property type="entry name" value="Recomb_XerD"/>
</dbReference>
<dbReference type="EMBL" id="FUWS01000001">
    <property type="protein sequence ID" value="SJZ44256.1"/>
    <property type="molecule type" value="Genomic_DNA"/>
</dbReference>
<keyword evidence="5 11" id="KW-0132">Cell division</keyword>
<dbReference type="Pfam" id="PF02899">
    <property type="entry name" value="Phage_int_SAM_1"/>
    <property type="match status" value="1"/>
</dbReference>
<evidence type="ECO:0000256" key="4">
    <source>
        <dbReference type="ARBA" id="ARBA00022490"/>
    </source>
</evidence>
<dbReference type="GO" id="GO:0006313">
    <property type="term" value="P:DNA transposition"/>
    <property type="evidence" value="ECO:0007669"/>
    <property type="project" value="UniProtKB-UniRule"/>
</dbReference>
<protein>
    <recommendedName>
        <fullName evidence="3 11">Tyrosine recombinase XerD</fullName>
    </recommendedName>
</protein>
<evidence type="ECO:0000256" key="7">
    <source>
        <dbReference type="ARBA" id="ARBA00022908"/>
    </source>
</evidence>
<dbReference type="Gene3D" id="1.10.443.10">
    <property type="entry name" value="Intergrase catalytic core"/>
    <property type="match status" value="1"/>
</dbReference>
<feature type="active site" evidence="11">
    <location>
        <position position="163"/>
    </location>
</feature>
<evidence type="ECO:0000259" key="12">
    <source>
        <dbReference type="PROSITE" id="PS51898"/>
    </source>
</evidence>
<evidence type="ECO:0000256" key="6">
    <source>
        <dbReference type="ARBA" id="ARBA00022829"/>
    </source>
</evidence>
<dbReference type="PROSITE" id="PS51898">
    <property type="entry name" value="TYR_RECOMBINASE"/>
    <property type="match status" value="1"/>
</dbReference>
<dbReference type="InterPro" id="IPR002104">
    <property type="entry name" value="Integrase_catalytic"/>
</dbReference>
<dbReference type="NCBIfam" id="NF001399">
    <property type="entry name" value="PRK00283.1"/>
    <property type="match status" value="1"/>
</dbReference>
<keyword evidence="8 11" id="KW-0238">DNA-binding</keyword>